<keyword evidence="2" id="KW-1185">Reference proteome</keyword>
<dbReference type="Proteomes" id="UP000324897">
    <property type="component" value="Chromosome 6"/>
</dbReference>
<evidence type="ECO:0000313" key="2">
    <source>
        <dbReference type="Proteomes" id="UP000324897"/>
    </source>
</evidence>
<protein>
    <submittedName>
        <fullName evidence="1">Uncharacterized protein</fullName>
    </submittedName>
</protein>
<dbReference type="AlphaFoldDB" id="A0A5J9WSB5"/>
<evidence type="ECO:0000313" key="1">
    <source>
        <dbReference type="EMBL" id="TVU51129.1"/>
    </source>
</evidence>
<dbReference type="EMBL" id="RWGY01000002">
    <property type="protein sequence ID" value="TVU51129.1"/>
    <property type="molecule type" value="Genomic_DNA"/>
</dbReference>
<name>A0A5J9WSB5_9POAL</name>
<gene>
    <name evidence="1" type="ORF">EJB05_02536</name>
</gene>
<dbReference type="Gramene" id="TVU51129">
    <property type="protein sequence ID" value="TVU51129"/>
    <property type="gene ID" value="EJB05_02536"/>
</dbReference>
<proteinExistence type="predicted"/>
<reference evidence="1 2" key="1">
    <citation type="journal article" date="2019" name="Sci. Rep.">
        <title>A high-quality genome of Eragrostis curvula grass provides insights into Poaceae evolution and supports new strategies to enhance forage quality.</title>
        <authorList>
            <person name="Carballo J."/>
            <person name="Santos B.A.C.M."/>
            <person name="Zappacosta D."/>
            <person name="Garbus I."/>
            <person name="Selva J.P."/>
            <person name="Gallo C.A."/>
            <person name="Diaz A."/>
            <person name="Albertini E."/>
            <person name="Caccamo M."/>
            <person name="Echenique V."/>
        </authorList>
    </citation>
    <scope>NUCLEOTIDE SEQUENCE [LARGE SCALE GENOMIC DNA]</scope>
    <source>
        <strain evidence="2">cv. Victoria</strain>
        <tissue evidence="1">Leaf</tissue>
    </source>
</reference>
<organism evidence="1 2">
    <name type="scientific">Eragrostis curvula</name>
    <name type="common">weeping love grass</name>
    <dbReference type="NCBI Taxonomy" id="38414"/>
    <lineage>
        <taxon>Eukaryota</taxon>
        <taxon>Viridiplantae</taxon>
        <taxon>Streptophyta</taxon>
        <taxon>Embryophyta</taxon>
        <taxon>Tracheophyta</taxon>
        <taxon>Spermatophyta</taxon>
        <taxon>Magnoliopsida</taxon>
        <taxon>Liliopsida</taxon>
        <taxon>Poales</taxon>
        <taxon>Poaceae</taxon>
        <taxon>PACMAD clade</taxon>
        <taxon>Chloridoideae</taxon>
        <taxon>Eragrostideae</taxon>
        <taxon>Eragrostidinae</taxon>
        <taxon>Eragrostis</taxon>
    </lineage>
</organism>
<comment type="caution">
    <text evidence="1">The sequence shown here is derived from an EMBL/GenBank/DDBJ whole genome shotgun (WGS) entry which is preliminary data.</text>
</comment>
<sequence>MLRCVAFSSSRRSAGGLLPRRRRRLSEFCVEYGVIFLCEHVNVILLHVHPACHHVPDTSSEDHRKALVFVVRCVWGIGDASAEHGSM</sequence>
<accession>A0A5J9WSB5</accession>